<dbReference type="Proteomes" id="UP000828941">
    <property type="component" value="Chromosome 11"/>
</dbReference>
<evidence type="ECO:0000313" key="2">
    <source>
        <dbReference type="Proteomes" id="UP000828941"/>
    </source>
</evidence>
<comment type="caution">
    <text evidence="1">The sequence shown here is derived from an EMBL/GenBank/DDBJ whole genome shotgun (WGS) entry which is preliminary data.</text>
</comment>
<sequence length="129" mass="14520">MNPRARKSRNVNTDYRIRTSRPPSCHCPKPLCAVPGPIGLEYEGKTRHGLAHPDRHSTAERREQSQGPNQASKGMNAARQVKGIAAGTSSTNTKKISELHMGKERCWLRGLDHLHGTHFSFHLWEFDDL</sequence>
<organism evidence="1 2">
    <name type="scientific">Bauhinia variegata</name>
    <name type="common">Purple orchid tree</name>
    <name type="synonym">Phanera variegata</name>
    <dbReference type="NCBI Taxonomy" id="167791"/>
    <lineage>
        <taxon>Eukaryota</taxon>
        <taxon>Viridiplantae</taxon>
        <taxon>Streptophyta</taxon>
        <taxon>Embryophyta</taxon>
        <taxon>Tracheophyta</taxon>
        <taxon>Spermatophyta</taxon>
        <taxon>Magnoliopsida</taxon>
        <taxon>eudicotyledons</taxon>
        <taxon>Gunneridae</taxon>
        <taxon>Pentapetalae</taxon>
        <taxon>rosids</taxon>
        <taxon>fabids</taxon>
        <taxon>Fabales</taxon>
        <taxon>Fabaceae</taxon>
        <taxon>Cercidoideae</taxon>
        <taxon>Cercideae</taxon>
        <taxon>Bauhiniinae</taxon>
        <taxon>Bauhinia</taxon>
    </lineage>
</organism>
<reference evidence="1 2" key="1">
    <citation type="journal article" date="2022" name="DNA Res.">
        <title>Chromosomal-level genome assembly of the orchid tree Bauhinia variegata (Leguminosae; Cercidoideae) supports the allotetraploid origin hypothesis of Bauhinia.</title>
        <authorList>
            <person name="Zhong Y."/>
            <person name="Chen Y."/>
            <person name="Zheng D."/>
            <person name="Pang J."/>
            <person name="Liu Y."/>
            <person name="Luo S."/>
            <person name="Meng S."/>
            <person name="Qian L."/>
            <person name="Wei D."/>
            <person name="Dai S."/>
            <person name="Zhou R."/>
        </authorList>
    </citation>
    <scope>NUCLEOTIDE SEQUENCE [LARGE SCALE GENOMIC DNA]</scope>
    <source>
        <strain evidence="1">BV-YZ2020</strain>
    </source>
</reference>
<name>A0ACB9LVF2_BAUVA</name>
<dbReference type="EMBL" id="CM039436">
    <property type="protein sequence ID" value="KAI4314939.1"/>
    <property type="molecule type" value="Genomic_DNA"/>
</dbReference>
<keyword evidence="2" id="KW-1185">Reference proteome</keyword>
<evidence type="ECO:0000313" key="1">
    <source>
        <dbReference type="EMBL" id="KAI4314939.1"/>
    </source>
</evidence>
<gene>
    <name evidence="1" type="ORF">L6164_027797</name>
</gene>
<proteinExistence type="predicted"/>
<accession>A0ACB9LVF2</accession>
<protein>
    <submittedName>
        <fullName evidence="1">Uncharacterized protein</fullName>
    </submittedName>
</protein>